<dbReference type="Proteomes" id="UP000272635">
    <property type="component" value="Unassembled WGS sequence"/>
</dbReference>
<accession>A0A3R9KKM3</accession>
<protein>
    <submittedName>
        <fullName evidence="1">Uncharacterized protein</fullName>
    </submittedName>
</protein>
<evidence type="ECO:0000313" key="1">
    <source>
        <dbReference type="EMBL" id="RSJ82852.1"/>
    </source>
</evidence>
<gene>
    <name evidence="1" type="ORF">D8791_04470</name>
</gene>
<name>A0A3R9KKM3_STRCR</name>
<dbReference type="AlphaFoldDB" id="A0A3R9KKM3"/>
<dbReference type="EMBL" id="RJPT01000003">
    <property type="protein sequence ID" value="RSJ82852.1"/>
    <property type="molecule type" value="Genomic_DNA"/>
</dbReference>
<reference evidence="1 2" key="1">
    <citation type="submission" date="2018-11" db="EMBL/GenBank/DDBJ databases">
        <title>Species Designations Belie Phenotypic and Genotypic Heterogeneity in Oral Streptococci.</title>
        <authorList>
            <person name="Velsko I."/>
        </authorList>
    </citation>
    <scope>NUCLEOTIDE SEQUENCE [LARGE SCALE GENOMIC DNA]</scope>
    <source>
        <strain evidence="1 2">BCC41</strain>
    </source>
</reference>
<proteinExistence type="predicted"/>
<evidence type="ECO:0000313" key="2">
    <source>
        <dbReference type="Proteomes" id="UP000272635"/>
    </source>
</evidence>
<sequence length="160" mass="18968">MQNTQIMINELKEIAMEFRKAIEKAIQTEEITDYNLVNFPKGCCSFVSDYLQRYLYEQGIESLYVSGEYGSGCEWYSHAWLVAYEDIIVDITGDQYQDNEGELFYDIPVYVGEEDEFHKLFKYNRPPISYSEQGINDSRSRRLKEKNNKNYNIILKYIQN</sequence>
<organism evidence="1 2">
    <name type="scientific">Streptococcus cristatus</name>
    <dbReference type="NCBI Taxonomy" id="45634"/>
    <lineage>
        <taxon>Bacteria</taxon>
        <taxon>Bacillati</taxon>
        <taxon>Bacillota</taxon>
        <taxon>Bacilli</taxon>
        <taxon>Lactobacillales</taxon>
        <taxon>Streptococcaceae</taxon>
        <taxon>Streptococcus</taxon>
    </lineage>
</organism>
<comment type="caution">
    <text evidence="1">The sequence shown here is derived from an EMBL/GenBank/DDBJ whole genome shotgun (WGS) entry which is preliminary data.</text>
</comment>